<dbReference type="AlphaFoldDB" id="A0A1A5ZVV9"/>
<reference evidence="2" key="1">
    <citation type="submission" date="2013-07" db="EMBL/GenBank/DDBJ databases">
        <title>The Genome Sequence of Cryptococcus dejecticola CBS10117.</title>
        <authorList>
            <consortium name="The Broad Institute Genome Sequencing Platform"/>
            <person name="Cuomo C."/>
            <person name="Litvintseva A."/>
            <person name="Chen Y."/>
            <person name="Heitman J."/>
            <person name="Sun S."/>
            <person name="Springer D."/>
            <person name="Dromer F."/>
            <person name="Young S.K."/>
            <person name="Zeng Q."/>
            <person name="Gargeya S."/>
            <person name="Fitzgerald M."/>
            <person name="Abouelleil A."/>
            <person name="Alvarado L."/>
            <person name="Berlin A.M."/>
            <person name="Chapman S.B."/>
            <person name="Dewar J."/>
            <person name="Goldberg J."/>
            <person name="Griggs A."/>
            <person name="Gujja S."/>
            <person name="Hansen M."/>
            <person name="Howarth C."/>
            <person name="Imamovic A."/>
            <person name="Larimer J."/>
            <person name="McCowan C."/>
            <person name="Murphy C."/>
            <person name="Pearson M."/>
            <person name="Priest M."/>
            <person name="Roberts A."/>
            <person name="Saif S."/>
            <person name="Shea T."/>
            <person name="Sykes S."/>
            <person name="Wortman J."/>
            <person name="Nusbaum C."/>
            <person name="Birren B."/>
        </authorList>
    </citation>
    <scope>NUCLEOTIDE SEQUENCE [LARGE SCALE GENOMIC DNA]</scope>
    <source>
        <strain evidence="2">CBS 10117</strain>
    </source>
</reference>
<feature type="region of interest" description="Disordered" evidence="1">
    <location>
        <begin position="136"/>
        <end position="180"/>
    </location>
</feature>
<name>A0A1A5ZVV9_9TREE</name>
<sequence length="281" mass="30871">MSTRRQDENTIVATSRRGIAHTLASANKIRSSKENVLSSTKAVGKSSTSAVLGERDDTKSRLKKKEIEGKGDEKNLRTFTKPSEKGKIPSNATTTTARRALSTKSTSAQLQTTVSSRGIAATKTPGTRLKAKLISTPTQTPRTKRTLNIYTPGPSIKAKDSTNDIKPNTKSKLQPRIAEDSEDIDEVDDVEYMPPPIKELEYTSHFAMPIHGNDKDTDLDLLRADGDTNANMSEEPAPFSLDNMGFDSLDEEVHPNFDLDLDLDVDVDLKLNDQDDLVLDI</sequence>
<evidence type="ECO:0000313" key="3">
    <source>
        <dbReference type="EMBL" id="WWC65231.1"/>
    </source>
</evidence>
<reference evidence="3" key="3">
    <citation type="submission" date="2024-02" db="EMBL/GenBank/DDBJ databases">
        <title>Comparative genomics of Cryptococcus and Kwoniella reveals pathogenesis evolution and contrasting modes of karyotype evolution via chromosome fusion or intercentromeric recombination.</title>
        <authorList>
            <person name="Coelho M.A."/>
            <person name="David-Palma M."/>
            <person name="Shea T."/>
            <person name="Bowers K."/>
            <person name="McGinley-Smith S."/>
            <person name="Mohammad A.W."/>
            <person name="Gnirke A."/>
            <person name="Yurkov A.M."/>
            <person name="Nowrousian M."/>
            <person name="Sun S."/>
            <person name="Cuomo C.A."/>
            <person name="Heitman J."/>
        </authorList>
    </citation>
    <scope>NUCLEOTIDE SEQUENCE</scope>
    <source>
        <strain evidence="3">CBS 10117</strain>
    </source>
</reference>
<dbReference type="VEuPathDB" id="FungiDB:I303_07851"/>
<feature type="compositionally biased region" description="Basic and acidic residues" evidence="1">
    <location>
        <begin position="53"/>
        <end position="87"/>
    </location>
</feature>
<feature type="compositionally biased region" description="Polar residues" evidence="1">
    <location>
        <begin position="136"/>
        <end position="149"/>
    </location>
</feature>
<feature type="compositionally biased region" description="Polar residues" evidence="1">
    <location>
        <begin position="32"/>
        <end position="50"/>
    </location>
</feature>
<dbReference type="RefSeq" id="XP_018259781.1">
    <property type="nucleotide sequence ID" value="XM_018411113.1"/>
</dbReference>
<protein>
    <submittedName>
        <fullName evidence="2">Uncharacterized protein</fullName>
    </submittedName>
</protein>
<gene>
    <name evidence="2" type="ORF">I303_07851</name>
    <name evidence="3" type="ORF">I303_107847</name>
</gene>
<dbReference type="Proteomes" id="UP000078595">
    <property type="component" value="Chromosome 10"/>
</dbReference>
<keyword evidence="4" id="KW-1185">Reference proteome</keyword>
<dbReference type="EMBL" id="KI894036">
    <property type="protein sequence ID" value="OBR81939.1"/>
    <property type="molecule type" value="Genomic_DNA"/>
</dbReference>
<evidence type="ECO:0000256" key="1">
    <source>
        <dbReference type="SAM" id="MobiDB-lite"/>
    </source>
</evidence>
<dbReference type="OrthoDB" id="10639899at2759"/>
<dbReference type="EMBL" id="CP144539">
    <property type="protein sequence ID" value="WWC65231.1"/>
    <property type="molecule type" value="Genomic_DNA"/>
</dbReference>
<dbReference type="KEGG" id="kdj:28971550"/>
<reference evidence="3" key="2">
    <citation type="submission" date="2013-07" db="EMBL/GenBank/DDBJ databases">
        <authorList>
            <consortium name="The Broad Institute Genome Sequencing Platform"/>
            <person name="Cuomo C."/>
            <person name="Litvintseva A."/>
            <person name="Chen Y."/>
            <person name="Heitman J."/>
            <person name="Sun S."/>
            <person name="Springer D."/>
            <person name="Dromer F."/>
            <person name="Young S.K."/>
            <person name="Zeng Q."/>
            <person name="Gargeya S."/>
            <person name="Fitzgerald M."/>
            <person name="Abouelleil A."/>
            <person name="Alvarado L."/>
            <person name="Berlin A.M."/>
            <person name="Chapman S.B."/>
            <person name="Dewar J."/>
            <person name="Goldberg J."/>
            <person name="Griggs A."/>
            <person name="Gujja S."/>
            <person name="Hansen M."/>
            <person name="Howarth C."/>
            <person name="Imamovic A."/>
            <person name="Larimer J."/>
            <person name="McCowan C."/>
            <person name="Murphy C."/>
            <person name="Pearson M."/>
            <person name="Priest M."/>
            <person name="Roberts A."/>
            <person name="Saif S."/>
            <person name="Shea T."/>
            <person name="Sykes S."/>
            <person name="Wortman J."/>
            <person name="Nusbaum C."/>
            <person name="Birren B."/>
        </authorList>
    </citation>
    <scope>NUCLEOTIDE SEQUENCE</scope>
    <source>
        <strain evidence="3">CBS 10117</strain>
    </source>
</reference>
<dbReference type="GeneID" id="28971550"/>
<organism evidence="2">
    <name type="scientific">Kwoniella dejecticola CBS 10117</name>
    <dbReference type="NCBI Taxonomy" id="1296121"/>
    <lineage>
        <taxon>Eukaryota</taxon>
        <taxon>Fungi</taxon>
        <taxon>Dikarya</taxon>
        <taxon>Basidiomycota</taxon>
        <taxon>Agaricomycotina</taxon>
        <taxon>Tremellomycetes</taxon>
        <taxon>Tremellales</taxon>
        <taxon>Cryptococcaceae</taxon>
        <taxon>Kwoniella</taxon>
    </lineage>
</organism>
<evidence type="ECO:0000313" key="4">
    <source>
        <dbReference type="Proteomes" id="UP000078595"/>
    </source>
</evidence>
<proteinExistence type="predicted"/>
<accession>A0A1A5ZVV9</accession>
<feature type="compositionally biased region" description="Low complexity" evidence="1">
    <location>
        <begin position="90"/>
        <end position="108"/>
    </location>
</feature>
<evidence type="ECO:0000313" key="2">
    <source>
        <dbReference type="EMBL" id="OBR81939.1"/>
    </source>
</evidence>
<feature type="region of interest" description="Disordered" evidence="1">
    <location>
        <begin position="32"/>
        <end position="115"/>
    </location>
</feature>